<evidence type="ECO:0000313" key="3">
    <source>
        <dbReference type="EMBL" id="KAK9048645.1"/>
    </source>
</evidence>
<protein>
    <recommendedName>
        <fullName evidence="2">TIR domain-containing protein</fullName>
    </recommendedName>
</protein>
<dbReference type="AlphaFoldDB" id="A0AAP0GHV3"/>
<name>A0AAP0GHV3_9ASTR</name>
<reference evidence="3 4" key="1">
    <citation type="submission" date="2024-04" db="EMBL/GenBank/DDBJ databases">
        <title>The reference genome of an endangered Asteraceae, Deinandra increscens subsp. villosa, native to the Central Coast of California.</title>
        <authorList>
            <person name="Guilliams M."/>
            <person name="Hasenstab-Lehman K."/>
            <person name="Meyer R."/>
            <person name="Mcevoy S."/>
        </authorList>
    </citation>
    <scope>NUCLEOTIDE SEQUENCE [LARGE SCALE GENOMIC DNA]</scope>
    <source>
        <tissue evidence="3">Leaf</tissue>
    </source>
</reference>
<dbReference type="PANTHER" id="PTHR32009:SF109">
    <property type="entry name" value="TOLL-INTERLEUKIN-RESISTANCE (TIR) DOMAIN FAMILY PROTEIN"/>
    <property type="match status" value="1"/>
</dbReference>
<keyword evidence="1" id="KW-0520">NAD</keyword>
<dbReference type="InterPro" id="IPR035897">
    <property type="entry name" value="Toll_tir_struct_dom_sf"/>
</dbReference>
<keyword evidence="4" id="KW-1185">Reference proteome</keyword>
<accession>A0AAP0GHV3</accession>
<proteinExistence type="predicted"/>
<dbReference type="InterPro" id="IPR000157">
    <property type="entry name" value="TIR_dom"/>
</dbReference>
<evidence type="ECO:0000313" key="4">
    <source>
        <dbReference type="Proteomes" id="UP001408789"/>
    </source>
</evidence>
<dbReference type="PROSITE" id="PS50104">
    <property type="entry name" value="TIR"/>
    <property type="match status" value="1"/>
</dbReference>
<gene>
    <name evidence="3" type="ORF">SSX86_032389</name>
</gene>
<dbReference type="Proteomes" id="UP001408789">
    <property type="component" value="Unassembled WGS sequence"/>
</dbReference>
<sequence>MASSSHFTPDTSSSRSCKYDIFLSFRGEDTRKTFVDHLYSSLKQHLIEVYKDDEALPRGDSIDQSLFEAIEDSQMAVVIFSKNYADSSWCLDELSHIMRCKEERGLIVLPIFFDVEPSDVRNQKRKFGEAFAKQMAANVTKAEIWRKALFNVGNIAGWESKNIADGG</sequence>
<dbReference type="SUPFAM" id="SSF52200">
    <property type="entry name" value="Toll/Interleukin receptor TIR domain"/>
    <property type="match status" value="1"/>
</dbReference>
<dbReference type="SMART" id="SM00255">
    <property type="entry name" value="TIR"/>
    <property type="match status" value="1"/>
</dbReference>
<organism evidence="3 4">
    <name type="scientific">Deinandra increscens subsp. villosa</name>
    <dbReference type="NCBI Taxonomy" id="3103831"/>
    <lineage>
        <taxon>Eukaryota</taxon>
        <taxon>Viridiplantae</taxon>
        <taxon>Streptophyta</taxon>
        <taxon>Embryophyta</taxon>
        <taxon>Tracheophyta</taxon>
        <taxon>Spermatophyta</taxon>
        <taxon>Magnoliopsida</taxon>
        <taxon>eudicotyledons</taxon>
        <taxon>Gunneridae</taxon>
        <taxon>Pentapetalae</taxon>
        <taxon>asterids</taxon>
        <taxon>campanulids</taxon>
        <taxon>Asterales</taxon>
        <taxon>Asteraceae</taxon>
        <taxon>Asteroideae</taxon>
        <taxon>Heliantheae alliance</taxon>
        <taxon>Madieae</taxon>
        <taxon>Madiinae</taxon>
        <taxon>Deinandra</taxon>
    </lineage>
</organism>
<feature type="domain" description="TIR" evidence="2">
    <location>
        <begin position="17"/>
        <end position="167"/>
    </location>
</feature>
<dbReference type="EMBL" id="JBCNJP010010900">
    <property type="protein sequence ID" value="KAK9048645.1"/>
    <property type="molecule type" value="Genomic_DNA"/>
</dbReference>
<dbReference type="GO" id="GO:0007165">
    <property type="term" value="P:signal transduction"/>
    <property type="evidence" value="ECO:0007669"/>
    <property type="project" value="InterPro"/>
</dbReference>
<dbReference type="PANTHER" id="PTHR32009">
    <property type="entry name" value="TMV RESISTANCE PROTEIN N-LIKE"/>
    <property type="match status" value="1"/>
</dbReference>
<dbReference type="FunFam" id="3.40.50.10140:FF:000007">
    <property type="entry name" value="Disease resistance protein (TIR-NBS-LRR class)"/>
    <property type="match status" value="1"/>
</dbReference>
<dbReference type="Pfam" id="PF01582">
    <property type="entry name" value="TIR"/>
    <property type="match status" value="1"/>
</dbReference>
<dbReference type="Gene3D" id="3.40.50.10140">
    <property type="entry name" value="Toll/interleukin-1 receptor homology (TIR) domain"/>
    <property type="match status" value="1"/>
</dbReference>
<evidence type="ECO:0000256" key="1">
    <source>
        <dbReference type="ARBA" id="ARBA00023027"/>
    </source>
</evidence>
<comment type="caution">
    <text evidence="3">The sequence shown here is derived from an EMBL/GenBank/DDBJ whole genome shotgun (WGS) entry which is preliminary data.</text>
</comment>
<evidence type="ECO:0000259" key="2">
    <source>
        <dbReference type="PROSITE" id="PS50104"/>
    </source>
</evidence>